<sequence>MQESFIREKGLINEFVDYFTNLKADYGRMFMKLFDFRDNINNKVLPRFGE</sequence>
<dbReference type="AlphaFoldDB" id="X1H145"/>
<organism evidence="1">
    <name type="scientific">marine sediment metagenome</name>
    <dbReference type="NCBI Taxonomy" id="412755"/>
    <lineage>
        <taxon>unclassified sequences</taxon>
        <taxon>metagenomes</taxon>
        <taxon>ecological metagenomes</taxon>
    </lineage>
</organism>
<comment type="caution">
    <text evidence="1">The sequence shown here is derived from an EMBL/GenBank/DDBJ whole genome shotgun (WGS) entry which is preliminary data.</text>
</comment>
<evidence type="ECO:0000313" key="1">
    <source>
        <dbReference type="EMBL" id="GAH50835.1"/>
    </source>
</evidence>
<proteinExistence type="predicted"/>
<reference evidence="1" key="1">
    <citation type="journal article" date="2014" name="Front. Microbiol.">
        <title>High frequency of phylogenetically diverse reductive dehalogenase-homologous genes in deep subseafloor sedimentary metagenomes.</title>
        <authorList>
            <person name="Kawai M."/>
            <person name="Futagami T."/>
            <person name="Toyoda A."/>
            <person name="Takaki Y."/>
            <person name="Nishi S."/>
            <person name="Hori S."/>
            <person name="Arai W."/>
            <person name="Tsubouchi T."/>
            <person name="Morono Y."/>
            <person name="Uchiyama I."/>
            <person name="Ito T."/>
            <person name="Fujiyama A."/>
            <person name="Inagaki F."/>
            <person name="Takami H."/>
        </authorList>
    </citation>
    <scope>NUCLEOTIDE SEQUENCE</scope>
    <source>
        <strain evidence="1">Expedition CK06-06</strain>
    </source>
</reference>
<dbReference type="EMBL" id="BARU01019280">
    <property type="protein sequence ID" value="GAH50835.1"/>
    <property type="molecule type" value="Genomic_DNA"/>
</dbReference>
<name>X1H145_9ZZZZ</name>
<accession>X1H145</accession>
<gene>
    <name evidence="1" type="ORF">S03H2_31764</name>
</gene>
<protein>
    <submittedName>
        <fullName evidence="1">Uncharacterized protein</fullName>
    </submittedName>
</protein>